<name>A0A1Q4I398_9MYCO</name>
<gene>
    <name evidence="3" type="ORF">BRW65_01385</name>
</gene>
<organism evidence="3 4">
    <name type="scientific">Mycobacterium paraffinicum</name>
    <dbReference type="NCBI Taxonomy" id="53378"/>
    <lineage>
        <taxon>Bacteria</taxon>
        <taxon>Bacillati</taxon>
        <taxon>Actinomycetota</taxon>
        <taxon>Actinomycetes</taxon>
        <taxon>Mycobacteriales</taxon>
        <taxon>Mycobacteriaceae</taxon>
        <taxon>Mycobacterium</taxon>
    </lineage>
</organism>
<sequence length="143" mass="15821">MSDNERHPWPCPVPDQDSEGYWGATARGELLLQRCEDCANVQHYPRLFCTRCHGPRLTWTPASGRGVIYSRTVVRRAPTQALRAEAPYVIAIVELEEGPRVFANVVDSPVDDVVIGKTVTVGFRDQGGVSVPVFRLSSETLPT</sequence>
<reference evidence="3 4" key="1">
    <citation type="submission" date="2016-11" db="EMBL/GenBank/DDBJ databases">
        <title>Genome sequences of unsequenced Mycobacteria.</title>
        <authorList>
            <person name="Greninger A.L."/>
            <person name="Fang F."/>
            <person name="Jerome K.R."/>
        </authorList>
    </citation>
    <scope>NUCLEOTIDE SEQUENCE [LARGE SCALE GENOMIC DNA]</scope>
    <source>
        <strain evidence="3 4">M11</strain>
    </source>
</reference>
<evidence type="ECO:0000259" key="2">
    <source>
        <dbReference type="Pfam" id="PF12172"/>
    </source>
</evidence>
<dbReference type="Pfam" id="PF01796">
    <property type="entry name" value="OB_ChsH2_C"/>
    <property type="match status" value="1"/>
</dbReference>
<evidence type="ECO:0000313" key="4">
    <source>
        <dbReference type="Proteomes" id="UP000186438"/>
    </source>
</evidence>
<dbReference type="InterPro" id="IPR012340">
    <property type="entry name" value="NA-bd_OB-fold"/>
</dbReference>
<dbReference type="AlphaFoldDB" id="A0A1Q4I398"/>
<dbReference type="EMBL" id="MPNT01000001">
    <property type="protein sequence ID" value="OJZ76368.1"/>
    <property type="molecule type" value="Genomic_DNA"/>
</dbReference>
<dbReference type="SUPFAM" id="SSF50249">
    <property type="entry name" value="Nucleic acid-binding proteins"/>
    <property type="match status" value="1"/>
</dbReference>
<dbReference type="Pfam" id="PF12172">
    <property type="entry name" value="zf-ChsH2"/>
    <property type="match status" value="1"/>
</dbReference>
<dbReference type="STRING" id="53378.BRW65_01385"/>
<dbReference type="InterPro" id="IPR022002">
    <property type="entry name" value="ChsH2_Znr"/>
</dbReference>
<dbReference type="Proteomes" id="UP000186438">
    <property type="component" value="Unassembled WGS sequence"/>
</dbReference>
<dbReference type="Gene3D" id="6.10.30.10">
    <property type="match status" value="1"/>
</dbReference>
<evidence type="ECO:0000259" key="1">
    <source>
        <dbReference type="Pfam" id="PF01796"/>
    </source>
</evidence>
<protein>
    <recommendedName>
        <fullName evidence="5">DNA-binding protein</fullName>
    </recommendedName>
</protein>
<dbReference type="InterPro" id="IPR002878">
    <property type="entry name" value="ChsH2_C"/>
</dbReference>
<evidence type="ECO:0000313" key="3">
    <source>
        <dbReference type="EMBL" id="OJZ76368.1"/>
    </source>
</evidence>
<accession>A0A1Q4I398</accession>
<dbReference type="PANTHER" id="PTHR34075:SF5">
    <property type="entry name" value="BLR3430 PROTEIN"/>
    <property type="match status" value="1"/>
</dbReference>
<feature type="domain" description="ChsH2 C-terminal OB-fold" evidence="1">
    <location>
        <begin position="59"/>
        <end position="124"/>
    </location>
</feature>
<keyword evidence="4" id="KW-1185">Reference proteome</keyword>
<dbReference type="PANTHER" id="PTHR34075">
    <property type="entry name" value="BLR3430 PROTEIN"/>
    <property type="match status" value="1"/>
</dbReference>
<comment type="caution">
    <text evidence="3">The sequence shown here is derived from an EMBL/GenBank/DDBJ whole genome shotgun (WGS) entry which is preliminary data.</text>
</comment>
<proteinExistence type="predicted"/>
<dbReference type="InterPro" id="IPR052513">
    <property type="entry name" value="Thioester_dehydratase-like"/>
</dbReference>
<feature type="domain" description="ChsH2 rubredoxin-like zinc ribbon" evidence="2">
    <location>
        <begin position="22"/>
        <end position="57"/>
    </location>
</feature>
<evidence type="ECO:0008006" key="5">
    <source>
        <dbReference type="Google" id="ProtNLM"/>
    </source>
</evidence>